<dbReference type="AlphaFoldDB" id="U5E7X3"/>
<dbReference type="GeneID" id="91516708"/>
<comment type="caution">
    <text evidence="1">The sequence shown here is derived from an EMBL/GenBank/DDBJ whole genome shotgun (WGS) entry which is preliminary data.</text>
</comment>
<sequence length="141" mass="15619">MNAVFECHHGWVVDVVADDSTTAIGWRAHCSCGRWRGRPWWRSTHPLGHAPTDRRLYCPGGPLDPVLTGVVLDDWECHRAEMQALMPVLLAWQDSESARQRLVEAVRFVRATGTSWESIGHALGTDSAELAEQRFGSGAAV</sequence>
<organism evidence="1 2">
    <name type="scientific">Nocardia asteroides NBRC 15531</name>
    <dbReference type="NCBI Taxonomy" id="1110697"/>
    <lineage>
        <taxon>Bacteria</taxon>
        <taxon>Bacillati</taxon>
        <taxon>Actinomycetota</taxon>
        <taxon>Actinomycetes</taxon>
        <taxon>Mycobacteriales</taxon>
        <taxon>Nocardiaceae</taxon>
        <taxon>Nocardia</taxon>
    </lineage>
</organism>
<dbReference type="EMBL" id="BAFO02000010">
    <property type="protein sequence ID" value="GAD82501.1"/>
    <property type="molecule type" value="Genomic_DNA"/>
</dbReference>
<protein>
    <submittedName>
        <fullName evidence="1">Uncharacterized protein</fullName>
    </submittedName>
</protein>
<keyword evidence="2" id="KW-1185">Reference proteome</keyword>
<dbReference type="Proteomes" id="UP000017048">
    <property type="component" value="Unassembled WGS sequence"/>
</dbReference>
<dbReference type="RefSeq" id="WP_019046608.1">
    <property type="nucleotide sequence ID" value="NZ_BAFO02000010.1"/>
</dbReference>
<proteinExistence type="predicted"/>
<reference evidence="1 2" key="1">
    <citation type="journal article" date="2014" name="BMC Genomics">
        <title>Genome based analysis of type-I polyketide synthase and nonribosomal peptide synthetase gene clusters in seven strains of five representative Nocardia species.</title>
        <authorList>
            <person name="Komaki H."/>
            <person name="Ichikawa N."/>
            <person name="Hosoyama A."/>
            <person name="Takahashi-Nakaguchi A."/>
            <person name="Matsuzawa T."/>
            <person name="Suzuki K."/>
            <person name="Fujita N."/>
            <person name="Gonoi T."/>
        </authorList>
    </citation>
    <scope>NUCLEOTIDE SEQUENCE [LARGE SCALE GENOMIC DNA]</scope>
    <source>
        <strain evidence="1 2">NBRC 15531</strain>
    </source>
</reference>
<gene>
    <name evidence="1" type="ORF">NCAST_10_00890</name>
</gene>
<dbReference type="OrthoDB" id="3579809at2"/>
<evidence type="ECO:0000313" key="1">
    <source>
        <dbReference type="EMBL" id="GAD82501.1"/>
    </source>
</evidence>
<accession>U5E7X3</accession>
<dbReference type="STRING" id="1824.SAMN05444423_10593"/>
<evidence type="ECO:0000313" key="2">
    <source>
        <dbReference type="Proteomes" id="UP000017048"/>
    </source>
</evidence>
<name>U5E7X3_NOCAS</name>